<dbReference type="Pfam" id="PF07458">
    <property type="entry name" value="SPAN-X"/>
    <property type="match status" value="1"/>
</dbReference>
<dbReference type="AlphaFoldDB" id="A0A667HLD8"/>
<reference evidence="3" key="1">
    <citation type="submission" date="2025-08" db="UniProtKB">
        <authorList>
            <consortium name="Ensembl"/>
        </authorList>
    </citation>
    <scope>IDENTIFICATION</scope>
</reference>
<evidence type="ECO:0000256" key="2">
    <source>
        <dbReference type="SAM" id="MobiDB-lite"/>
    </source>
</evidence>
<name>A0A667HLD8_LYNCA</name>
<feature type="region of interest" description="Disordered" evidence="2">
    <location>
        <begin position="69"/>
        <end position="108"/>
    </location>
</feature>
<evidence type="ECO:0000256" key="1">
    <source>
        <dbReference type="ARBA" id="ARBA00006323"/>
    </source>
</evidence>
<evidence type="ECO:0000313" key="4">
    <source>
        <dbReference type="Proteomes" id="UP000472241"/>
    </source>
</evidence>
<sequence length="108" mass="12149">MKRPTPRTKGRKEQNISCQSNNKKNDKVQKGITRATLGLQQNSKKTKKAEKPTIIVCYYRMNKKINQNRLEYKETPESSDDSSNALDSASGGRAEREGDTESEAGSRL</sequence>
<proteinExistence type="inferred from homology"/>
<dbReference type="Ensembl" id="ENSLCNT00005023701.1">
    <property type="protein sequence ID" value="ENSLCNP00005021174.1"/>
    <property type="gene ID" value="ENSLCNG00005013827.1"/>
</dbReference>
<feature type="compositionally biased region" description="Basic and acidic residues" evidence="2">
    <location>
        <begin position="93"/>
        <end position="108"/>
    </location>
</feature>
<feature type="compositionally biased region" description="Low complexity" evidence="2">
    <location>
        <begin position="81"/>
        <end position="90"/>
    </location>
</feature>
<comment type="similarity">
    <text evidence="1">Belongs to the SPAN-X family.</text>
</comment>
<evidence type="ECO:0000313" key="3">
    <source>
        <dbReference type="Ensembl" id="ENSLCNP00005021174.1"/>
    </source>
</evidence>
<reference evidence="3" key="2">
    <citation type="submission" date="2025-09" db="UniProtKB">
        <authorList>
            <consortium name="Ensembl"/>
        </authorList>
    </citation>
    <scope>IDENTIFICATION</scope>
</reference>
<protein>
    <submittedName>
        <fullName evidence="3">Uncharacterized protein</fullName>
    </submittedName>
</protein>
<feature type="region of interest" description="Disordered" evidence="2">
    <location>
        <begin position="1"/>
        <end position="52"/>
    </location>
</feature>
<accession>A0A667HLD8</accession>
<keyword evidence="4" id="KW-1185">Reference proteome</keyword>
<organism evidence="3 4">
    <name type="scientific">Lynx canadensis</name>
    <name type="common">Canada lynx</name>
    <name type="synonym">Felis canadensis</name>
    <dbReference type="NCBI Taxonomy" id="61383"/>
    <lineage>
        <taxon>Eukaryota</taxon>
        <taxon>Metazoa</taxon>
        <taxon>Chordata</taxon>
        <taxon>Craniata</taxon>
        <taxon>Vertebrata</taxon>
        <taxon>Euteleostomi</taxon>
        <taxon>Mammalia</taxon>
        <taxon>Eutheria</taxon>
        <taxon>Laurasiatheria</taxon>
        <taxon>Carnivora</taxon>
        <taxon>Feliformia</taxon>
        <taxon>Felidae</taxon>
        <taxon>Felinae</taxon>
        <taxon>Lynx</taxon>
    </lineage>
</organism>
<feature type="compositionally biased region" description="Basic residues" evidence="2">
    <location>
        <begin position="1"/>
        <end position="10"/>
    </location>
</feature>
<dbReference type="InterPro" id="IPR010007">
    <property type="entry name" value="SPAN-X_fam"/>
</dbReference>
<dbReference type="Proteomes" id="UP000472241">
    <property type="component" value="Unplaced"/>
</dbReference>